<comment type="caution">
    <text evidence="2">The sequence shown here is derived from an EMBL/GenBank/DDBJ whole genome shotgun (WGS) entry which is preliminary data.</text>
</comment>
<feature type="region of interest" description="Disordered" evidence="1">
    <location>
        <begin position="51"/>
        <end position="87"/>
    </location>
</feature>
<dbReference type="EMBL" id="JNBR01001494">
    <property type="protein sequence ID" value="OQR86598.1"/>
    <property type="molecule type" value="Genomic_DNA"/>
</dbReference>
<dbReference type="AlphaFoldDB" id="A0A1V9YLK5"/>
<organism evidence="2 3">
    <name type="scientific">Achlya hypogyna</name>
    <name type="common">Oomycete</name>
    <name type="synonym">Protoachlya hypogyna</name>
    <dbReference type="NCBI Taxonomy" id="1202772"/>
    <lineage>
        <taxon>Eukaryota</taxon>
        <taxon>Sar</taxon>
        <taxon>Stramenopiles</taxon>
        <taxon>Oomycota</taxon>
        <taxon>Saprolegniomycetes</taxon>
        <taxon>Saprolegniales</taxon>
        <taxon>Achlyaceae</taxon>
        <taxon>Achlya</taxon>
    </lineage>
</organism>
<sequence>MSTTLANVRVRLDAVFDNIPSDIIYTCSVAEVARIDKHLRDIKGIDEGSTIDRNAGGAIGDDPNDDIEPSGEKFDFSDVEFDDATIT</sequence>
<keyword evidence="3" id="KW-1185">Reference proteome</keyword>
<accession>A0A1V9YLK5</accession>
<evidence type="ECO:0000313" key="2">
    <source>
        <dbReference type="EMBL" id="OQR86598.1"/>
    </source>
</evidence>
<dbReference type="Proteomes" id="UP000243579">
    <property type="component" value="Unassembled WGS sequence"/>
</dbReference>
<protein>
    <submittedName>
        <fullName evidence="2">Uncharacterized protein</fullName>
    </submittedName>
</protein>
<evidence type="ECO:0000313" key="3">
    <source>
        <dbReference type="Proteomes" id="UP000243579"/>
    </source>
</evidence>
<feature type="compositionally biased region" description="Acidic residues" evidence="1">
    <location>
        <begin position="77"/>
        <end position="87"/>
    </location>
</feature>
<name>A0A1V9YLK5_ACHHY</name>
<reference evidence="2 3" key="1">
    <citation type="journal article" date="2014" name="Genome Biol. Evol.">
        <title>The secreted proteins of Achlya hypogyna and Thraustotheca clavata identify the ancestral oomycete secretome and reveal gene acquisitions by horizontal gene transfer.</title>
        <authorList>
            <person name="Misner I."/>
            <person name="Blouin N."/>
            <person name="Leonard G."/>
            <person name="Richards T.A."/>
            <person name="Lane C.E."/>
        </authorList>
    </citation>
    <scope>NUCLEOTIDE SEQUENCE [LARGE SCALE GENOMIC DNA]</scope>
    <source>
        <strain evidence="2 3">ATCC 48635</strain>
    </source>
</reference>
<gene>
    <name evidence="2" type="ORF">ACHHYP_20473</name>
</gene>
<proteinExistence type="predicted"/>
<evidence type="ECO:0000256" key="1">
    <source>
        <dbReference type="SAM" id="MobiDB-lite"/>
    </source>
</evidence>